<feature type="coiled-coil region" evidence="1">
    <location>
        <begin position="231"/>
        <end position="265"/>
    </location>
</feature>
<evidence type="ECO:0000313" key="4">
    <source>
        <dbReference type="EMBL" id="RYB03054.1"/>
    </source>
</evidence>
<protein>
    <recommendedName>
        <fullName evidence="6">Capsule biosynthesis protein</fullName>
    </recommendedName>
</protein>
<reference evidence="4 5" key="2">
    <citation type="submission" date="2019-02" db="EMBL/GenBank/DDBJ databases">
        <title>'Lichenibacterium ramalinii' gen. nov. sp. nov., 'Lichenibacterium minor' gen. nov. sp. nov.</title>
        <authorList>
            <person name="Pankratov T."/>
        </authorList>
    </citation>
    <scope>NUCLEOTIDE SEQUENCE [LARGE SCALE GENOMIC DNA]</scope>
    <source>
        <strain evidence="4 5">RmlP001</strain>
    </source>
</reference>
<keyword evidence="3" id="KW-0472">Membrane</keyword>
<evidence type="ECO:0000256" key="2">
    <source>
        <dbReference type="SAM" id="MobiDB-lite"/>
    </source>
</evidence>
<sequence>MSDVEDTGTAIVKAGADAKVANPGRAAGRGIGVRRAGPPGEARDGGPVGWPATAQYAIALVERRRSRSRRLMGWFALVVLLPTLLTAGYTFLVATPRYTSDFEFTYQTYKGPSSLATGLVQSVTGTAQNNLVDLGAIVYEYLRSSTLADKLDKELDLRRHFASHDIDWMSRLDDDSSREGFLDYFRSRVQLSQGLGGYIKVEVDAFDPAFAQTLAKAIVAAADAMVDDLTARARQNEVKFAEAELGRQEDRVRKARAAMTQFQNRQGDQDPSRAANQLGTIVGTIEGQLSDARGQFANAAGSLAPNSPIIVQLKAKIAALEGQLKAEQNRLASDRPGPGGTATPYSQVLDDYQGLQLEQEFAKNAYMAAQQGLVVARADAATKQNYLVDFIPPDLPQHPSYAFPAEATATVFLASLLVFAFGSLVLGAARDQMMG</sequence>
<comment type="caution">
    <text evidence="4">The sequence shown here is derived from an EMBL/GenBank/DDBJ whole genome shotgun (WGS) entry which is preliminary data.</text>
</comment>
<proteinExistence type="predicted"/>
<feature type="region of interest" description="Disordered" evidence="2">
    <location>
        <begin position="27"/>
        <end position="48"/>
    </location>
</feature>
<gene>
    <name evidence="4" type="ORF">D3272_18465</name>
</gene>
<dbReference type="InterPro" id="IPR050445">
    <property type="entry name" value="Bact_polysacc_biosynth/exp"/>
</dbReference>
<dbReference type="RefSeq" id="WP_129220690.1">
    <property type="nucleotide sequence ID" value="NZ_QYBC01000016.1"/>
</dbReference>
<organism evidence="4 5">
    <name type="scientific">Lichenibacterium ramalinae</name>
    <dbReference type="NCBI Taxonomy" id="2316527"/>
    <lineage>
        <taxon>Bacteria</taxon>
        <taxon>Pseudomonadati</taxon>
        <taxon>Pseudomonadota</taxon>
        <taxon>Alphaproteobacteria</taxon>
        <taxon>Hyphomicrobiales</taxon>
        <taxon>Lichenihabitantaceae</taxon>
        <taxon>Lichenibacterium</taxon>
    </lineage>
</organism>
<evidence type="ECO:0000256" key="1">
    <source>
        <dbReference type="SAM" id="Coils"/>
    </source>
</evidence>
<evidence type="ECO:0008006" key="6">
    <source>
        <dbReference type="Google" id="ProtNLM"/>
    </source>
</evidence>
<keyword evidence="3" id="KW-0812">Transmembrane</keyword>
<dbReference type="GO" id="GO:0004713">
    <property type="term" value="F:protein tyrosine kinase activity"/>
    <property type="evidence" value="ECO:0007669"/>
    <property type="project" value="TreeGrafter"/>
</dbReference>
<keyword evidence="5" id="KW-1185">Reference proteome</keyword>
<dbReference type="OrthoDB" id="1523414at2"/>
<feature type="transmembrane region" description="Helical" evidence="3">
    <location>
        <begin position="71"/>
        <end position="92"/>
    </location>
</feature>
<reference evidence="4 5" key="1">
    <citation type="submission" date="2018-09" db="EMBL/GenBank/DDBJ databases">
        <authorList>
            <person name="Grouzdev D.S."/>
            <person name="Krutkina M.S."/>
        </authorList>
    </citation>
    <scope>NUCLEOTIDE SEQUENCE [LARGE SCALE GENOMIC DNA]</scope>
    <source>
        <strain evidence="4 5">RmlP001</strain>
    </source>
</reference>
<dbReference type="EMBL" id="QYBC01000016">
    <property type="protein sequence ID" value="RYB03054.1"/>
    <property type="molecule type" value="Genomic_DNA"/>
</dbReference>
<feature type="compositionally biased region" description="Low complexity" evidence="2">
    <location>
        <begin position="27"/>
        <end position="40"/>
    </location>
</feature>
<keyword evidence="1" id="KW-0175">Coiled coil</keyword>
<feature type="transmembrane region" description="Helical" evidence="3">
    <location>
        <begin position="407"/>
        <end position="429"/>
    </location>
</feature>
<name>A0A4Q2RBI8_9HYPH</name>
<keyword evidence="3" id="KW-1133">Transmembrane helix</keyword>
<dbReference type="PANTHER" id="PTHR32309">
    <property type="entry name" value="TYROSINE-PROTEIN KINASE"/>
    <property type="match status" value="1"/>
</dbReference>
<dbReference type="GO" id="GO:0005886">
    <property type="term" value="C:plasma membrane"/>
    <property type="evidence" value="ECO:0007669"/>
    <property type="project" value="TreeGrafter"/>
</dbReference>
<dbReference type="AlphaFoldDB" id="A0A4Q2RBI8"/>
<dbReference type="PANTHER" id="PTHR32309:SF13">
    <property type="entry name" value="FERRIC ENTEROBACTIN TRANSPORT PROTEIN FEPE"/>
    <property type="match status" value="1"/>
</dbReference>
<evidence type="ECO:0000313" key="5">
    <source>
        <dbReference type="Proteomes" id="UP000289411"/>
    </source>
</evidence>
<evidence type="ECO:0000256" key="3">
    <source>
        <dbReference type="SAM" id="Phobius"/>
    </source>
</evidence>
<dbReference type="Proteomes" id="UP000289411">
    <property type="component" value="Unassembled WGS sequence"/>
</dbReference>
<accession>A0A4Q2RBI8</accession>